<accession>A0A5B7JRW3</accession>
<keyword evidence="2" id="KW-1185">Reference proteome</keyword>
<reference evidence="1 2" key="1">
    <citation type="submission" date="2019-05" db="EMBL/GenBank/DDBJ databases">
        <title>Another draft genome of Portunus trituberculatus and its Hox gene families provides insights of decapod evolution.</title>
        <authorList>
            <person name="Jeong J.-H."/>
            <person name="Song I."/>
            <person name="Kim S."/>
            <person name="Choi T."/>
            <person name="Kim D."/>
            <person name="Ryu S."/>
            <person name="Kim W."/>
        </authorList>
    </citation>
    <scope>NUCLEOTIDE SEQUENCE [LARGE SCALE GENOMIC DNA]</scope>
    <source>
        <tissue evidence="1">Muscle</tissue>
    </source>
</reference>
<dbReference type="AlphaFoldDB" id="A0A5B7JRW3"/>
<evidence type="ECO:0000313" key="2">
    <source>
        <dbReference type="Proteomes" id="UP000324222"/>
    </source>
</evidence>
<comment type="caution">
    <text evidence="1">The sequence shown here is derived from an EMBL/GenBank/DDBJ whole genome shotgun (WGS) entry which is preliminary data.</text>
</comment>
<sequence>MEEEEVEEEEEEIEESRVEERQWSMWFCTASALWRINRRLEHVNLLDEKWRGVPTRGAASP</sequence>
<gene>
    <name evidence="1" type="ORF">E2C01_092494</name>
</gene>
<proteinExistence type="predicted"/>
<organism evidence="1 2">
    <name type="scientific">Portunus trituberculatus</name>
    <name type="common">Swimming crab</name>
    <name type="synonym">Neptunus trituberculatus</name>
    <dbReference type="NCBI Taxonomy" id="210409"/>
    <lineage>
        <taxon>Eukaryota</taxon>
        <taxon>Metazoa</taxon>
        <taxon>Ecdysozoa</taxon>
        <taxon>Arthropoda</taxon>
        <taxon>Crustacea</taxon>
        <taxon>Multicrustacea</taxon>
        <taxon>Malacostraca</taxon>
        <taxon>Eumalacostraca</taxon>
        <taxon>Eucarida</taxon>
        <taxon>Decapoda</taxon>
        <taxon>Pleocyemata</taxon>
        <taxon>Brachyura</taxon>
        <taxon>Eubrachyura</taxon>
        <taxon>Portunoidea</taxon>
        <taxon>Portunidae</taxon>
        <taxon>Portuninae</taxon>
        <taxon>Portunus</taxon>
    </lineage>
</organism>
<evidence type="ECO:0000313" key="1">
    <source>
        <dbReference type="EMBL" id="MPC97193.1"/>
    </source>
</evidence>
<dbReference type="Proteomes" id="UP000324222">
    <property type="component" value="Unassembled WGS sequence"/>
</dbReference>
<dbReference type="EMBL" id="VSRR010108939">
    <property type="protein sequence ID" value="MPC97193.1"/>
    <property type="molecule type" value="Genomic_DNA"/>
</dbReference>
<name>A0A5B7JRW3_PORTR</name>
<protein>
    <submittedName>
        <fullName evidence="1">Uncharacterized protein</fullName>
    </submittedName>
</protein>